<dbReference type="Pfam" id="PF00077">
    <property type="entry name" value="RVP"/>
    <property type="match status" value="1"/>
</dbReference>
<dbReference type="InterPro" id="IPR021109">
    <property type="entry name" value="Peptidase_aspartic_dom_sf"/>
</dbReference>
<feature type="domain" description="Peptidase A2" evidence="3">
    <location>
        <begin position="59"/>
        <end position="135"/>
    </location>
</feature>
<feature type="non-terminal residue" evidence="4">
    <location>
        <position position="1"/>
    </location>
</feature>
<organism evidence="4">
    <name type="scientific">Homalodisca liturata</name>
    <dbReference type="NCBI Taxonomy" id="320908"/>
    <lineage>
        <taxon>Eukaryota</taxon>
        <taxon>Metazoa</taxon>
        <taxon>Ecdysozoa</taxon>
        <taxon>Arthropoda</taxon>
        <taxon>Hexapoda</taxon>
        <taxon>Insecta</taxon>
        <taxon>Pterygota</taxon>
        <taxon>Neoptera</taxon>
        <taxon>Paraneoptera</taxon>
        <taxon>Hemiptera</taxon>
        <taxon>Auchenorrhyncha</taxon>
        <taxon>Membracoidea</taxon>
        <taxon>Cicadellidae</taxon>
        <taxon>Cicadellinae</taxon>
        <taxon>Proconiini</taxon>
        <taxon>Homalodisca</taxon>
    </lineage>
</organism>
<dbReference type="SUPFAM" id="SSF50630">
    <property type="entry name" value="Acid proteases"/>
    <property type="match status" value="1"/>
</dbReference>
<dbReference type="InterPro" id="IPR001995">
    <property type="entry name" value="Peptidase_A2_cat"/>
</dbReference>
<dbReference type="GO" id="GO:0004190">
    <property type="term" value="F:aspartic-type endopeptidase activity"/>
    <property type="evidence" value="ECO:0007669"/>
    <property type="project" value="InterPro"/>
</dbReference>
<dbReference type="GO" id="GO:0006508">
    <property type="term" value="P:proteolysis"/>
    <property type="evidence" value="ECO:0007669"/>
    <property type="project" value="InterPro"/>
</dbReference>
<sequence>RAQPSRHSRVQPVGEPVKGVSKAKQSDCRMLEKSVRVVPEVKNLAQELVAIGRIEECEGKVLVDTGAQVSLIKRGASSAQMVKPDVILRGISGRTLKVYGRQKVSLSLKPGVQVPGDYVVSNLPKGYIAVLGCDILHDGFGAIDVEKGVMRLFGKEIWLNRLNKGESVPDPRRKAQAPVHEMEPAPVPPPSVSRQRKLDCGNERDSYVYCCQDTKIPPRCEKRIQVKLNKISAKTNEL</sequence>
<dbReference type="PROSITE" id="PS50175">
    <property type="entry name" value="ASP_PROT_RETROV"/>
    <property type="match status" value="1"/>
</dbReference>
<dbReference type="Gene3D" id="2.40.70.10">
    <property type="entry name" value="Acid Proteases"/>
    <property type="match status" value="1"/>
</dbReference>
<proteinExistence type="predicted"/>
<evidence type="ECO:0000256" key="2">
    <source>
        <dbReference type="SAM" id="MobiDB-lite"/>
    </source>
</evidence>
<dbReference type="PROSITE" id="PS00141">
    <property type="entry name" value="ASP_PROTEASE"/>
    <property type="match status" value="1"/>
</dbReference>
<feature type="region of interest" description="Disordered" evidence="2">
    <location>
        <begin position="165"/>
        <end position="197"/>
    </location>
</feature>
<dbReference type="InterPro" id="IPR018061">
    <property type="entry name" value="Retropepsins"/>
</dbReference>
<feature type="region of interest" description="Disordered" evidence="2">
    <location>
        <begin position="1"/>
        <end position="22"/>
    </location>
</feature>
<evidence type="ECO:0000313" key="4">
    <source>
        <dbReference type="EMBL" id="JAS93609.1"/>
    </source>
</evidence>
<dbReference type="InterPro" id="IPR001969">
    <property type="entry name" value="Aspartic_peptidase_AS"/>
</dbReference>
<dbReference type="AlphaFoldDB" id="A0A1B6J341"/>
<dbReference type="EMBL" id="GECU01014097">
    <property type="protein sequence ID" value="JAS93609.1"/>
    <property type="molecule type" value="Transcribed_RNA"/>
</dbReference>
<gene>
    <name evidence="4" type="ORF">g.9457</name>
</gene>
<name>A0A1B6J341_9HEMI</name>
<accession>A0A1B6J341</accession>
<evidence type="ECO:0000259" key="3">
    <source>
        <dbReference type="PROSITE" id="PS50175"/>
    </source>
</evidence>
<evidence type="ECO:0000256" key="1">
    <source>
        <dbReference type="ARBA" id="ARBA00022801"/>
    </source>
</evidence>
<reference evidence="4" key="1">
    <citation type="submission" date="2015-11" db="EMBL/GenBank/DDBJ databases">
        <title>De novo transcriptome assembly of four potential Pierce s Disease insect vectors from Arizona vineyards.</title>
        <authorList>
            <person name="Tassone E.E."/>
        </authorList>
    </citation>
    <scope>NUCLEOTIDE SEQUENCE</scope>
</reference>
<protein>
    <recommendedName>
        <fullName evidence="3">Peptidase A2 domain-containing protein</fullName>
    </recommendedName>
</protein>
<keyword evidence="1" id="KW-0378">Hydrolase</keyword>